<dbReference type="InterPro" id="IPR005025">
    <property type="entry name" value="FMN_Rdtase-like_dom"/>
</dbReference>
<evidence type="ECO:0000259" key="3">
    <source>
        <dbReference type="Pfam" id="PF03358"/>
    </source>
</evidence>
<keyword evidence="1" id="KW-0285">Flavoprotein</keyword>
<dbReference type="STRING" id="1279009.ADICEAN_03710"/>
<dbReference type="GO" id="GO:0016491">
    <property type="term" value="F:oxidoreductase activity"/>
    <property type="evidence" value="ECO:0007669"/>
    <property type="project" value="UniProtKB-KW"/>
</dbReference>
<dbReference type="EMBL" id="AODQ01000139">
    <property type="protein sequence ID" value="EMR01163.1"/>
    <property type="molecule type" value="Genomic_DNA"/>
</dbReference>
<keyword evidence="2" id="KW-0288">FMN</keyword>
<evidence type="ECO:0000256" key="1">
    <source>
        <dbReference type="ARBA" id="ARBA00022630"/>
    </source>
</evidence>
<keyword evidence="5" id="KW-1185">Reference proteome</keyword>
<dbReference type="PANTHER" id="PTHR43278:SF4">
    <property type="entry name" value="NAD(P)H-DEPENDENT FMN-CONTAINING OXIDOREDUCTASE YWQN-RELATED"/>
    <property type="match status" value="1"/>
</dbReference>
<dbReference type="InterPro" id="IPR029039">
    <property type="entry name" value="Flavoprotein-like_sf"/>
</dbReference>
<protein>
    <submittedName>
        <fullName evidence="4">Putative NAD(P)H-dependent FMN-containing oxidoreductase ywqN</fullName>
        <ecNumber evidence="4">1.-.-.-</ecNumber>
    </submittedName>
</protein>
<sequence>MTEPTPTNALLILGSARREGDTHKLAAQVFDKSTLNWIDLLDYPLYPYSYTGSYPADDAFERLTHQLLAHQILIFATPVYWYSMSGLMKTMFDRFTDLVTLHKPAGRQLKGKKVYLLAVGSDARLPEGFEVPFRRTAGYLDMEWGESYYRAVSELPTLSEEDRRRLRSWIGRVDTR</sequence>
<keyword evidence="4" id="KW-0560">Oxidoreductase</keyword>
<evidence type="ECO:0000313" key="5">
    <source>
        <dbReference type="Proteomes" id="UP000011910"/>
    </source>
</evidence>
<gene>
    <name evidence="4" type="primary">ywqN</name>
    <name evidence="4" type="ORF">ADICEAN_03710</name>
</gene>
<dbReference type="Proteomes" id="UP000011910">
    <property type="component" value="Unassembled WGS sequence"/>
</dbReference>
<dbReference type="Pfam" id="PF03358">
    <property type="entry name" value="FMN_red"/>
    <property type="match status" value="1"/>
</dbReference>
<dbReference type="AlphaFoldDB" id="M7MXI9"/>
<comment type="caution">
    <text evidence="4">The sequence shown here is derived from an EMBL/GenBank/DDBJ whole genome shotgun (WGS) entry which is preliminary data.</text>
</comment>
<name>M7MXI9_9BACT</name>
<dbReference type="RefSeq" id="WP_009197089.1">
    <property type="nucleotide sequence ID" value="NZ_AODQ01000139.1"/>
</dbReference>
<feature type="domain" description="NADPH-dependent FMN reductase-like" evidence="3">
    <location>
        <begin position="9"/>
        <end position="123"/>
    </location>
</feature>
<dbReference type="eggNOG" id="COG0655">
    <property type="taxonomic scope" value="Bacteria"/>
</dbReference>
<dbReference type="Gene3D" id="3.40.50.360">
    <property type="match status" value="1"/>
</dbReference>
<reference evidence="4 5" key="1">
    <citation type="journal article" date="2013" name="Genome Announc.">
        <title>Draft Genome Sequence of Cesiribacter andamanensis Strain AMV16T, Isolated from a Soil Sample from a Mud Volcano in the Andaman Islands, India.</title>
        <authorList>
            <person name="Shivaji S."/>
            <person name="Ara S."/>
            <person name="Begum Z."/>
            <person name="Srinivas T.N."/>
            <person name="Singh A."/>
            <person name="Kumar Pinnaka A."/>
        </authorList>
    </citation>
    <scope>NUCLEOTIDE SEQUENCE [LARGE SCALE GENOMIC DNA]</scope>
    <source>
        <strain evidence="4 5">AMV16</strain>
    </source>
</reference>
<dbReference type="SUPFAM" id="SSF52218">
    <property type="entry name" value="Flavoproteins"/>
    <property type="match status" value="1"/>
</dbReference>
<accession>M7MXI9</accession>
<dbReference type="OrthoDB" id="9805976at2"/>
<evidence type="ECO:0000313" key="4">
    <source>
        <dbReference type="EMBL" id="EMR01163.1"/>
    </source>
</evidence>
<dbReference type="EC" id="1.-.-.-" evidence="4"/>
<proteinExistence type="predicted"/>
<organism evidence="4 5">
    <name type="scientific">Cesiribacter andamanensis AMV16</name>
    <dbReference type="NCBI Taxonomy" id="1279009"/>
    <lineage>
        <taxon>Bacteria</taxon>
        <taxon>Pseudomonadati</taxon>
        <taxon>Bacteroidota</taxon>
        <taxon>Cytophagia</taxon>
        <taxon>Cytophagales</taxon>
        <taxon>Cesiribacteraceae</taxon>
        <taxon>Cesiribacter</taxon>
    </lineage>
</organism>
<dbReference type="InterPro" id="IPR051796">
    <property type="entry name" value="ISF_SsuE-like"/>
</dbReference>
<evidence type="ECO:0000256" key="2">
    <source>
        <dbReference type="ARBA" id="ARBA00022643"/>
    </source>
</evidence>
<dbReference type="PANTHER" id="PTHR43278">
    <property type="entry name" value="NAD(P)H-DEPENDENT FMN-CONTAINING OXIDOREDUCTASE YWQN-RELATED"/>
    <property type="match status" value="1"/>
</dbReference>